<dbReference type="Gene3D" id="1.10.390.10">
    <property type="entry name" value="Neutral Protease Domain 2"/>
    <property type="match status" value="1"/>
</dbReference>
<dbReference type="InterPro" id="IPR014782">
    <property type="entry name" value="Peptidase_M1_dom"/>
</dbReference>
<keyword evidence="1" id="KW-1133">Transmembrane helix</keyword>
<evidence type="ECO:0000259" key="2">
    <source>
        <dbReference type="Pfam" id="PF01433"/>
    </source>
</evidence>
<feature type="transmembrane region" description="Helical" evidence="1">
    <location>
        <begin position="542"/>
        <end position="559"/>
    </location>
</feature>
<accession>A0A135ZZ85</accession>
<feature type="transmembrane region" description="Helical" evidence="1">
    <location>
        <begin position="15"/>
        <end position="37"/>
    </location>
</feature>
<proteinExistence type="predicted"/>
<feature type="transmembrane region" description="Helical" evidence="1">
    <location>
        <begin position="422"/>
        <end position="444"/>
    </location>
</feature>
<keyword evidence="1" id="KW-0472">Membrane</keyword>
<comment type="caution">
    <text evidence="3">The sequence shown here is derived from an EMBL/GenBank/DDBJ whole genome shotgun (WGS) entry which is preliminary data.</text>
</comment>
<reference evidence="4" key="1">
    <citation type="submission" date="2016-02" db="EMBL/GenBank/DDBJ databases">
        <authorList>
            <person name="Schultz-Johansen M."/>
            <person name="Glaring M.A."/>
            <person name="Bech P.K."/>
            <person name="Stougaard P."/>
        </authorList>
    </citation>
    <scope>NUCLEOTIDE SEQUENCE [LARGE SCALE GENOMIC DNA]</scope>
    <source>
        <strain evidence="4">S66</strain>
    </source>
</reference>
<feature type="transmembrane region" description="Helical" evidence="1">
    <location>
        <begin position="49"/>
        <end position="71"/>
    </location>
</feature>
<organism evidence="3 4">
    <name type="scientific">Paraglaciecola hydrolytica</name>
    <dbReference type="NCBI Taxonomy" id="1799789"/>
    <lineage>
        <taxon>Bacteria</taxon>
        <taxon>Pseudomonadati</taxon>
        <taxon>Pseudomonadota</taxon>
        <taxon>Gammaproteobacteria</taxon>
        <taxon>Alteromonadales</taxon>
        <taxon>Alteromonadaceae</taxon>
        <taxon>Paraglaciecola</taxon>
    </lineage>
</organism>
<dbReference type="GO" id="GO:0008237">
    <property type="term" value="F:metallopeptidase activity"/>
    <property type="evidence" value="ECO:0007669"/>
    <property type="project" value="InterPro"/>
</dbReference>
<feature type="transmembrane region" description="Helical" evidence="1">
    <location>
        <begin position="162"/>
        <end position="181"/>
    </location>
</feature>
<feature type="transmembrane region" description="Helical" evidence="1">
    <location>
        <begin position="384"/>
        <end position="410"/>
    </location>
</feature>
<feature type="transmembrane region" description="Helical" evidence="1">
    <location>
        <begin position="92"/>
        <end position="116"/>
    </location>
</feature>
<dbReference type="Pfam" id="PF01433">
    <property type="entry name" value="Peptidase_M1"/>
    <property type="match status" value="1"/>
</dbReference>
<feature type="transmembrane region" description="Helical" evidence="1">
    <location>
        <begin position="227"/>
        <end position="246"/>
    </location>
</feature>
<protein>
    <recommendedName>
        <fullName evidence="2">Peptidase M1 membrane alanine aminopeptidase domain-containing protein</fullName>
    </recommendedName>
</protein>
<dbReference type="STRING" id="1799789.AX660_18135"/>
<dbReference type="SUPFAM" id="SSF55486">
    <property type="entry name" value="Metalloproteases ('zincins'), catalytic domain"/>
    <property type="match status" value="1"/>
</dbReference>
<keyword evidence="1" id="KW-0812">Transmembrane</keyword>
<name>A0A135ZZ85_9ALTE</name>
<dbReference type="OrthoDB" id="100605at2"/>
<evidence type="ECO:0000313" key="3">
    <source>
        <dbReference type="EMBL" id="KXI28291.1"/>
    </source>
</evidence>
<feature type="transmembrane region" description="Helical" evidence="1">
    <location>
        <begin position="136"/>
        <end position="155"/>
    </location>
</feature>
<evidence type="ECO:0000256" key="1">
    <source>
        <dbReference type="SAM" id="Phobius"/>
    </source>
</evidence>
<feature type="transmembrane region" description="Helical" evidence="1">
    <location>
        <begin position="345"/>
        <end position="363"/>
    </location>
</feature>
<gene>
    <name evidence="3" type="ORF">AX660_18135</name>
</gene>
<sequence>MLLNNEARYLIRQPLLWLACIILPLVAYVFAIGIGGIDALADKRLQALHMTLLMMSLPLLIAALTPLILLRDQHYQMAELILVTPQSRYKRLAVRVLMLFFVSAALMLLGFMLMWFSLSLQFDFQWPLLALSFYNFALLALPTCAFLASLASYLAQRFESAVVIYAFFGALWLAYIILASMTGSPMLAGSSIVDPLLFESLRWLDPFGITALLAFYQSPELRLFGDWIFYLNRLGYCLLALGLFYASLKSTPFKSSIALRLPDNLSATTDLSYSAFTSHPSAVKQLVQLSWLAISGLLQQRLNQLILIGWGLLMFNEVLSAMNYAEPLAVLQATSLDALNRISSDVLPLMGCLLALLWSWQLCWRNRQTHMAELVASAPVRSGVLMFSHVVALTVLLSLLMLLTALASLAAELVANSNILPIQYVMQLSIAGLSLMVLGALFIASHTLCRSPLLAAAGCIGILLMKYTPLSGTLGLTHTLWKIASSPLQAADAYWGYEQSLSVHWPFMSFWLLVCLCLLWLAAKCSHRGTSFIIHKTRKLGLGSIALLALTVVVGFNLHNNIIDERPLLNSDMREQWRAEYEKNYAHWANMAQPTISQIDSTVDIFPQIGQAKFALTYTLENLSAQAIDKLLIGNDIATGLAQLSLSVDSTRQYDPKLNQTIVSLSKAIKPGEQLTMWSNLTFVQPKLWPAVMHQLVKPSFSYLRGSGLLPTVGFQPHYQLRDELLRAEHGLSPLNLAKPSVLFAQQQATQADYDWVRLRSVVSTSDDQTPLAQGNLLKTWQQDGRTFAEYQTHGPIRNMPVWLSVAPHVITRQQGSTLLSVFSPPDTADAADLNLQAMQDTLKWMTKHIAPYRGSHLTMIAMPNIGPTGYALPQVLMINHRVGFRAKPADDAGFDQRYRRAVHETAHQWFGHDLGNGVLTDRAFLVESLAKYVELVLIEQKYGATSMQALVDYERQRYNTALKRSTTKIQALVDATEGFEQYSRATLVFAVLRQQLGDQVICAALRQLWQQHAYPNPPASSMDFVRALKTQVDPEQQVLVDELLLGMDVEPLMME</sequence>
<dbReference type="RefSeq" id="WP_068378439.1">
    <property type="nucleotide sequence ID" value="NZ_LSNE01000007.1"/>
</dbReference>
<evidence type="ECO:0000313" key="4">
    <source>
        <dbReference type="Proteomes" id="UP000070299"/>
    </source>
</evidence>
<feature type="domain" description="Peptidase M1 membrane alanine aminopeptidase" evidence="2">
    <location>
        <begin position="842"/>
        <end position="1034"/>
    </location>
</feature>
<feature type="transmembrane region" description="Helical" evidence="1">
    <location>
        <begin position="451"/>
        <end position="468"/>
    </location>
</feature>
<dbReference type="GO" id="GO:0008270">
    <property type="term" value="F:zinc ion binding"/>
    <property type="evidence" value="ECO:0007669"/>
    <property type="project" value="InterPro"/>
</dbReference>
<feature type="transmembrane region" description="Helical" evidence="1">
    <location>
        <begin position="305"/>
        <end position="325"/>
    </location>
</feature>
<keyword evidence="4" id="KW-1185">Reference proteome</keyword>
<dbReference type="InterPro" id="IPR027268">
    <property type="entry name" value="Peptidase_M4/M1_CTD_sf"/>
</dbReference>
<dbReference type="AlphaFoldDB" id="A0A135ZZ85"/>
<dbReference type="EMBL" id="LSNE01000007">
    <property type="protein sequence ID" value="KXI28291.1"/>
    <property type="molecule type" value="Genomic_DNA"/>
</dbReference>
<feature type="transmembrane region" description="Helical" evidence="1">
    <location>
        <begin position="503"/>
        <end position="522"/>
    </location>
</feature>
<dbReference type="Proteomes" id="UP000070299">
    <property type="component" value="Unassembled WGS sequence"/>
</dbReference>